<dbReference type="SUPFAM" id="SSF53098">
    <property type="entry name" value="Ribonuclease H-like"/>
    <property type="match status" value="1"/>
</dbReference>
<keyword evidence="4" id="KW-0862">Zinc</keyword>
<accession>A0ABM4C934</accession>
<dbReference type="InterPro" id="IPR052035">
    <property type="entry name" value="ZnF_BED_domain_contain"/>
</dbReference>
<name>A0ABM4C934_HYDVU</name>
<dbReference type="PANTHER" id="PTHR46481:SF10">
    <property type="entry name" value="ZINC FINGER BED DOMAIN-CONTAINING PROTEIN 39"/>
    <property type="match status" value="1"/>
</dbReference>
<protein>
    <submittedName>
        <fullName evidence="8">Uncharacterized protein LOC136082648</fullName>
    </submittedName>
</protein>
<evidence type="ECO:0000256" key="2">
    <source>
        <dbReference type="ARBA" id="ARBA00022723"/>
    </source>
</evidence>
<keyword evidence="5" id="KW-0539">Nucleus</keyword>
<feature type="domain" description="DUF659" evidence="6">
    <location>
        <begin position="56"/>
        <end position="205"/>
    </location>
</feature>
<keyword evidence="3" id="KW-0863">Zinc-finger</keyword>
<evidence type="ECO:0000256" key="5">
    <source>
        <dbReference type="ARBA" id="ARBA00023242"/>
    </source>
</evidence>
<evidence type="ECO:0000313" key="7">
    <source>
        <dbReference type="Proteomes" id="UP001652625"/>
    </source>
</evidence>
<keyword evidence="7" id="KW-1185">Reference proteome</keyword>
<dbReference type="RefSeq" id="XP_065658133.1">
    <property type="nucleotide sequence ID" value="XM_065802061.1"/>
</dbReference>
<dbReference type="Proteomes" id="UP001652625">
    <property type="component" value="Chromosome 07"/>
</dbReference>
<proteinExistence type="predicted"/>
<reference evidence="8" key="1">
    <citation type="submission" date="2025-08" db="UniProtKB">
        <authorList>
            <consortium name="RefSeq"/>
        </authorList>
    </citation>
    <scope>IDENTIFICATION</scope>
</reference>
<evidence type="ECO:0000256" key="4">
    <source>
        <dbReference type="ARBA" id="ARBA00022833"/>
    </source>
</evidence>
<evidence type="ECO:0000313" key="8">
    <source>
        <dbReference type="RefSeq" id="XP_065658133.1"/>
    </source>
</evidence>
<sequence length="388" mass="44549">MASQISEGSVSRRSSKRTMLNSYFDTINKDDIKKIDKSYARQHYANLRPAYKPPSSKCISGRLYKDALNDEKRSIKEYVNNSEYVSLVIDGFSNIGTNHLINYSIHVENRTMKPIAYKIEPTGQEQQTGINIATRIKNVILEVGVDKVTNIVTDNASNMRAAWDIIEKKFPKMFRNGCAAHTINLLVKDFCLLPEFVDVLEKSRKLRAFVKQRTSLVDQFRIIQNHVKQENNLKKMQALLLAVLTRWYSHHTSVARNLVNKLVHLNLVNSGAFTRISLSTKKLECKLESDTCLLSEDYLGFVNLMQIWSESSVLKALVLHRWEFVHTPSMGLAYFLDPRNHGGRNMYTEPPPSRKNDLVIVLELLPKYIVETRGFCNCQTSKNEIRSF</sequence>
<dbReference type="GeneID" id="136082648"/>
<dbReference type="Pfam" id="PF04937">
    <property type="entry name" value="DUF659"/>
    <property type="match status" value="1"/>
</dbReference>
<dbReference type="InterPro" id="IPR007021">
    <property type="entry name" value="DUF659"/>
</dbReference>
<gene>
    <name evidence="8" type="primary">LOC136082648</name>
</gene>
<dbReference type="PANTHER" id="PTHR46481">
    <property type="entry name" value="ZINC FINGER BED DOMAIN-CONTAINING PROTEIN 4"/>
    <property type="match status" value="1"/>
</dbReference>
<evidence type="ECO:0000259" key="6">
    <source>
        <dbReference type="Pfam" id="PF04937"/>
    </source>
</evidence>
<comment type="subcellular location">
    <subcellularLocation>
        <location evidence="1">Nucleus</location>
    </subcellularLocation>
</comment>
<evidence type="ECO:0000256" key="3">
    <source>
        <dbReference type="ARBA" id="ARBA00022771"/>
    </source>
</evidence>
<organism evidence="7 8">
    <name type="scientific">Hydra vulgaris</name>
    <name type="common">Hydra</name>
    <name type="synonym">Hydra attenuata</name>
    <dbReference type="NCBI Taxonomy" id="6087"/>
    <lineage>
        <taxon>Eukaryota</taxon>
        <taxon>Metazoa</taxon>
        <taxon>Cnidaria</taxon>
        <taxon>Hydrozoa</taxon>
        <taxon>Hydroidolina</taxon>
        <taxon>Anthoathecata</taxon>
        <taxon>Aplanulata</taxon>
        <taxon>Hydridae</taxon>
        <taxon>Hydra</taxon>
    </lineage>
</organism>
<evidence type="ECO:0000256" key="1">
    <source>
        <dbReference type="ARBA" id="ARBA00004123"/>
    </source>
</evidence>
<keyword evidence="2" id="KW-0479">Metal-binding</keyword>
<dbReference type="InterPro" id="IPR012337">
    <property type="entry name" value="RNaseH-like_sf"/>
</dbReference>